<comment type="catalytic activity">
    <reaction evidence="8">
        <text>6-carboxyhexanoyl-[ACP] + L-alanine + H(+) = (8S)-8-amino-7-oxononanoate + holo-[ACP] + CO2</text>
        <dbReference type="Rhea" id="RHEA:42288"/>
        <dbReference type="Rhea" id="RHEA-COMP:9685"/>
        <dbReference type="Rhea" id="RHEA-COMP:9955"/>
        <dbReference type="ChEBI" id="CHEBI:15378"/>
        <dbReference type="ChEBI" id="CHEBI:16526"/>
        <dbReference type="ChEBI" id="CHEBI:57972"/>
        <dbReference type="ChEBI" id="CHEBI:64479"/>
        <dbReference type="ChEBI" id="CHEBI:78846"/>
        <dbReference type="ChEBI" id="CHEBI:149468"/>
        <dbReference type="EC" id="2.3.1.47"/>
    </reaction>
</comment>
<keyword evidence="7 11" id="KW-0012">Acyltransferase</keyword>
<dbReference type="InterPro" id="IPR015421">
    <property type="entry name" value="PyrdxlP-dep_Trfase_major"/>
</dbReference>
<dbReference type="InterPro" id="IPR001917">
    <property type="entry name" value="Aminotrans_II_pyridoxalP_BS"/>
</dbReference>
<dbReference type="EC" id="2.3.1.47" evidence="4"/>
<name>A0A5D0U0N0_9ACTN</name>
<protein>
    <recommendedName>
        <fullName evidence="4">8-amino-7-oxononanoate synthase</fullName>
        <ecNumber evidence="4">2.3.1.47</ecNumber>
    </recommendedName>
</protein>
<dbReference type="PROSITE" id="PS00599">
    <property type="entry name" value="AA_TRANSFER_CLASS_2"/>
    <property type="match status" value="1"/>
</dbReference>
<dbReference type="Gene3D" id="3.40.640.10">
    <property type="entry name" value="Type I PLP-dependent aspartate aminotransferase-like (Major domain)"/>
    <property type="match status" value="1"/>
</dbReference>
<dbReference type="GO" id="GO:0008710">
    <property type="term" value="F:8-amino-7-oxononanoate synthase activity"/>
    <property type="evidence" value="ECO:0007669"/>
    <property type="project" value="UniProtKB-EC"/>
</dbReference>
<evidence type="ECO:0000256" key="4">
    <source>
        <dbReference type="ARBA" id="ARBA00013187"/>
    </source>
</evidence>
<sequence>MRRLARRDGVNVALLDRLGTELYGRRTTTGLRRDLVVSGAQGPTLGVDGETLVNLASNDYLGLAGDPEVLDAARRALRDGGLGVAAGRVLCGTREVHRELEASIADLVGAEDAVLYGSCFDANLGVFDALLGPDDVVLSDALNHASLIDGIRLARARRRVFAHADLDDLERRLAESADARHRLIVTDGVFSMDGDVAALPRLCELARRHDAALLVDDSHATGVLGATGAGTAEHFGLAGRIDVLTGTLGKALGGGAGGFVAGPRPVVETLRQVSRPYIFTNAMSPPLAAAALTAIRVARERPGLRERLAANTARLRAALRDLGYEVPPGEHPIVPVMLRGGTLACDVAAALRREGVLAFALSHPVVPLGEERIRVQVSAAHTADQLELAAAAFGRARAGAAGS</sequence>
<dbReference type="PANTHER" id="PTHR13693:SF102">
    <property type="entry name" value="2-AMINO-3-KETOBUTYRATE COENZYME A LIGASE, MITOCHONDRIAL"/>
    <property type="match status" value="1"/>
</dbReference>
<keyword evidence="6 9" id="KW-0663">Pyridoxal phosphate</keyword>
<dbReference type="NCBIfam" id="NF005394">
    <property type="entry name" value="PRK06939.1"/>
    <property type="match status" value="1"/>
</dbReference>
<comment type="subunit">
    <text evidence="3">Homodimer.</text>
</comment>
<dbReference type="Gene3D" id="3.90.1150.10">
    <property type="entry name" value="Aspartate Aminotransferase, domain 1"/>
    <property type="match status" value="1"/>
</dbReference>
<evidence type="ECO:0000256" key="1">
    <source>
        <dbReference type="ARBA" id="ARBA00001933"/>
    </source>
</evidence>
<reference evidence="11 12" key="1">
    <citation type="submission" date="2019-08" db="EMBL/GenBank/DDBJ databases">
        <title>Actinomadura sp. nov. CYP1-5 isolated from mountain soil.</title>
        <authorList>
            <person name="Songsumanus A."/>
            <person name="Kuncharoen N."/>
            <person name="Kudo T."/>
            <person name="Yuki M."/>
            <person name="Igarashi Y."/>
            <person name="Tanasupawat S."/>
        </authorList>
    </citation>
    <scope>NUCLEOTIDE SEQUENCE [LARGE SCALE GENOMIC DNA]</scope>
    <source>
        <strain evidence="11 12">GKU157</strain>
    </source>
</reference>
<dbReference type="InterPro" id="IPR015422">
    <property type="entry name" value="PyrdxlP-dep_Trfase_small"/>
</dbReference>
<evidence type="ECO:0000256" key="7">
    <source>
        <dbReference type="ARBA" id="ARBA00023315"/>
    </source>
</evidence>
<evidence type="ECO:0000313" key="12">
    <source>
        <dbReference type="Proteomes" id="UP000322634"/>
    </source>
</evidence>
<evidence type="ECO:0000256" key="2">
    <source>
        <dbReference type="ARBA" id="ARBA00008392"/>
    </source>
</evidence>
<dbReference type="Pfam" id="PF00155">
    <property type="entry name" value="Aminotran_1_2"/>
    <property type="match status" value="1"/>
</dbReference>
<evidence type="ECO:0000256" key="6">
    <source>
        <dbReference type="ARBA" id="ARBA00022898"/>
    </source>
</evidence>
<evidence type="ECO:0000256" key="3">
    <source>
        <dbReference type="ARBA" id="ARBA00011738"/>
    </source>
</evidence>
<dbReference type="FunFam" id="3.40.640.10:FF:000006">
    <property type="entry name" value="5-aminolevulinate synthase, mitochondrial"/>
    <property type="match status" value="1"/>
</dbReference>
<comment type="cofactor">
    <cofactor evidence="1 9">
        <name>pyridoxal 5'-phosphate</name>
        <dbReference type="ChEBI" id="CHEBI:597326"/>
    </cofactor>
</comment>
<dbReference type="SUPFAM" id="SSF53383">
    <property type="entry name" value="PLP-dependent transferases"/>
    <property type="match status" value="1"/>
</dbReference>
<evidence type="ECO:0000259" key="10">
    <source>
        <dbReference type="Pfam" id="PF00155"/>
    </source>
</evidence>
<comment type="caution">
    <text evidence="11">The sequence shown here is derived from an EMBL/GenBank/DDBJ whole genome shotgun (WGS) entry which is preliminary data.</text>
</comment>
<dbReference type="InterPro" id="IPR050087">
    <property type="entry name" value="AON_synthase_class-II"/>
</dbReference>
<dbReference type="GO" id="GO:0030170">
    <property type="term" value="F:pyridoxal phosphate binding"/>
    <property type="evidence" value="ECO:0007669"/>
    <property type="project" value="InterPro"/>
</dbReference>
<dbReference type="OrthoDB" id="9807157at2"/>
<proteinExistence type="inferred from homology"/>
<dbReference type="PANTHER" id="PTHR13693">
    <property type="entry name" value="CLASS II AMINOTRANSFERASE/8-AMINO-7-OXONONANOATE SYNTHASE"/>
    <property type="match status" value="1"/>
</dbReference>
<evidence type="ECO:0000256" key="5">
    <source>
        <dbReference type="ARBA" id="ARBA00022679"/>
    </source>
</evidence>
<accession>A0A5D0U0N0</accession>
<keyword evidence="12" id="KW-1185">Reference proteome</keyword>
<dbReference type="Proteomes" id="UP000322634">
    <property type="component" value="Unassembled WGS sequence"/>
</dbReference>
<gene>
    <name evidence="11" type="ORF">FXF65_30030</name>
</gene>
<keyword evidence="5 11" id="KW-0808">Transferase</keyword>
<dbReference type="InterPro" id="IPR004839">
    <property type="entry name" value="Aminotransferase_I/II_large"/>
</dbReference>
<dbReference type="InterPro" id="IPR015424">
    <property type="entry name" value="PyrdxlP-dep_Trfase"/>
</dbReference>
<evidence type="ECO:0000256" key="9">
    <source>
        <dbReference type="RuleBase" id="RU003693"/>
    </source>
</evidence>
<dbReference type="AlphaFoldDB" id="A0A5D0U0N0"/>
<organism evidence="11 12">
    <name type="scientific">Actinomadura syzygii</name>
    <dbReference type="NCBI Taxonomy" id="1427538"/>
    <lineage>
        <taxon>Bacteria</taxon>
        <taxon>Bacillati</taxon>
        <taxon>Actinomycetota</taxon>
        <taxon>Actinomycetes</taxon>
        <taxon>Streptosporangiales</taxon>
        <taxon>Thermomonosporaceae</taxon>
        <taxon>Actinomadura</taxon>
    </lineage>
</organism>
<feature type="domain" description="Aminotransferase class I/classII large" evidence="10">
    <location>
        <begin position="51"/>
        <end position="392"/>
    </location>
</feature>
<evidence type="ECO:0000313" key="11">
    <source>
        <dbReference type="EMBL" id="TYC11270.1"/>
    </source>
</evidence>
<comment type="similarity">
    <text evidence="2 9">Belongs to the class-II pyridoxal-phosphate-dependent aminotransferase family.</text>
</comment>
<dbReference type="EMBL" id="VSFF01000011">
    <property type="protein sequence ID" value="TYC11270.1"/>
    <property type="molecule type" value="Genomic_DNA"/>
</dbReference>
<evidence type="ECO:0000256" key="8">
    <source>
        <dbReference type="ARBA" id="ARBA00047715"/>
    </source>
</evidence>